<dbReference type="GO" id="GO:0003677">
    <property type="term" value="F:DNA binding"/>
    <property type="evidence" value="ECO:0007669"/>
    <property type="project" value="UniProtKB-KW"/>
</dbReference>
<accession>A0ABS0ZAK4</accession>
<evidence type="ECO:0000313" key="3">
    <source>
        <dbReference type="EMBL" id="MBJ7549996.1"/>
    </source>
</evidence>
<gene>
    <name evidence="3" type="ORF">JHD44_04845</name>
</gene>
<evidence type="ECO:0000259" key="2">
    <source>
        <dbReference type="SMART" id="SM00278"/>
    </source>
</evidence>
<protein>
    <submittedName>
        <fullName evidence="3">ComEA family DNA-binding protein</fullName>
    </submittedName>
</protein>
<keyword evidence="3" id="KW-0238">DNA-binding</keyword>
<keyword evidence="4" id="KW-1185">Reference proteome</keyword>
<dbReference type="InterPro" id="IPR003583">
    <property type="entry name" value="Hlx-hairpin-Hlx_DNA-bd_motif"/>
</dbReference>
<keyword evidence="1" id="KW-0732">Signal</keyword>
<dbReference type="PANTHER" id="PTHR21180:SF32">
    <property type="entry name" value="ENDONUCLEASE_EXONUCLEASE_PHOSPHATASE FAMILY DOMAIN-CONTAINING PROTEIN 1"/>
    <property type="match status" value="1"/>
</dbReference>
<proteinExistence type="predicted"/>
<reference evidence="3 4" key="1">
    <citation type="submission" date="2020-12" db="EMBL/GenBank/DDBJ databases">
        <title>Comparative genome analysis of fungal antagonists Marinomonas ostreistagni 398 and M. spartinae 468.</title>
        <authorList>
            <person name="Fields J.L."/>
            <person name="Mavrodi O.V."/>
            <person name="Biber P.D."/>
            <person name="Indest K.J."/>
            <person name="Mavrodi D.V."/>
        </authorList>
    </citation>
    <scope>NUCLEOTIDE SEQUENCE [LARGE SCALE GENOMIC DNA]</scope>
    <source>
        <strain evidence="3 4">USM7</strain>
    </source>
</reference>
<dbReference type="InterPro" id="IPR010994">
    <property type="entry name" value="RuvA_2-like"/>
</dbReference>
<evidence type="ECO:0000256" key="1">
    <source>
        <dbReference type="SAM" id="SignalP"/>
    </source>
</evidence>
<dbReference type="SUPFAM" id="SSF47781">
    <property type="entry name" value="RuvA domain 2-like"/>
    <property type="match status" value="1"/>
</dbReference>
<organism evidence="3 4">
    <name type="scientific">Marinomonas ostreistagni</name>
    <dbReference type="NCBI Taxonomy" id="359209"/>
    <lineage>
        <taxon>Bacteria</taxon>
        <taxon>Pseudomonadati</taxon>
        <taxon>Pseudomonadota</taxon>
        <taxon>Gammaproteobacteria</taxon>
        <taxon>Oceanospirillales</taxon>
        <taxon>Oceanospirillaceae</taxon>
        <taxon>Marinomonas</taxon>
    </lineage>
</organism>
<dbReference type="EMBL" id="JAEMUH010000004">
    <property type="protein sequence ID" value="MBJ7549996.1"/>
    <property type="molecule type" value="Genomic_DNA"/>
</dbReference>
<feature type="domain" description="Helix-hairpin-helix DNA-binding motif class 1" evidence="2">
    <location>
        <begin position="37"/>
        <end position="56"/>
    </location>
</feature>
<comment type="caution">
    <text evidence="3">The sequence shown here is derived from an EMBL/GenBank/DDBJ whole genome shotgun (WGS) entry which is preliminary data.</text>
</comment>
<dbReference type="SMART" id="SM00278">
    <property type="entry name" value="HhH1"/>
    <property type="match status" value="2"/>
</dbReference>
<dbReference type="NCBIfam" id="TIGR00426">
    <property type="entry name" value="competence protein ComEA helix-hairpin-helix repeat region"/>
    <property type="match status" value="1"/>
</dbReference>
<sequence>MLMFHCLKKLFVWTVLVVPLFALAAEPLDINTATANQLALALSGVGQSKAEAIIAYREQNGPFASIDDLTNVKGIGPALLDKNRIVIQAKPEK</sequence>
<dbReference type="InterPro" id="IPR051675">
    <property type="entry name" value="Endo/Exo/Phosphatase_dom_1"/>
</dbReference>
<feature type="signal peptide" evidence="1">
    <location>
        <begin position="1"/>
        <end position="24"/>
    </location>
</feature>
<feature type="domain" description="Helix-hairpin-helix DNA-binding motif class 1" evidence="2">
    <location>
        <begin position="67"/>
        <end position="86"/>
    </location>
</feature>
<feature type="chain" id="PRO_5046345387" evidence="1">
    <location>
        <begin position="25"/>
        <end position="93"/>
    </location>
</feature>
<dbReference type="PANTHER" id="PTHR21180">
    <property type="entry name" value="ENDONUCLEASE/EXONUCLEASE/PHOSPHATASE FAMILY DOMAIN-CONTAINING PROTEIN 1"/>
    <property type="match status" value="1"/>
</dbReference>
<name>A0ABS0ZAK4_9GAMM</name>
<dbReference type="Proteomes" id="UP000598488">
    <property type="component" value="Unassembled WGS sequence"/>
</dbReference>
<dbReference type="Pfam" id="PF12836">
    <property type="entry name" value="HHH_3"/>
    <property type="match status" value="1"/>
</dbReference>
<evidence type="ECO:0000313" key="4">
    <source>
        <dbReference type="Proteomes" id="UP000598488"/>
    </source>
</evidence>
<dbReference type="Gene3D" id="1.10.150.280">
    <property type="entry name" value="AF1531-like domain"/>
    <property type="match status" value="1"/>
</dbReference>
<dbReference type="InterPro" id="IPR004509">
    <property type="entry name" value="Competence_ComEA_HhH"/>
</dbReference>